<dbReference type="AlphaFoldDB" id="A0A0J9X4A2"/>
<protein>
    <submittedName>
        <fullName evidence="4">Similar to Saccharomyces cerevisiae YOR281C PLP2 Essential protein that interacts with the CCT (Chaperonin containing TCP-1) complex to stimulate actin folding</fullName>
    </submittedName>
</protein>
<dbReference type="Proteomes" id="UP000242525">
    <property type="component" value="Unassembled WGS sequence"/>
</dbReference>
<dbReference type="SUPFAM" id="SSF52833">
    <property type="entry name" value="Thioredoxin-like"/>
    <property type="match status" value="1"/>
</dbReference>
<reference evidence="5" key="2">
    <citation type="journal article" date="2020" name="Front. Microbiol.">
        <title>Phenotypic and Genetic Characterization of the Cheese Ripening Yeast Geotrichum candidum.</title>
        <authorList>
            <person name="Perkins V."/>
            <person name="Vignola S."/>
            <person name="Lessard M.H."/>
            <person name="Plante P.L."/>
            <person name="Corbeil J."/>
            <person name="Dugat-Bony E."/>
            <person name="Frenette M."/>
            <person name="Labrie S."/>
        </authorList>
    </citation>
    <scope>NUCLEOTIDE SEQUENCE</scope>
    <source>
        <strain evidence="5">LMA-70</strain>
    </source>
</reference>
<dbReference type="STRING" id="1173061.A0A0J9X4A2"/>
<feature type="region of interest" description="Disordered" evidence="2">
    <location>
        <begin position="229"/>
        <end position="251"/>
    </location>
</feature>
<keyword evidence="6" id="KW-1185">Reference proteome</keyword>
<evidence type="ECO:0000313" key="4">
    <source>
        <dbReference type="EMBL" id="CDO52029.1"/>
    </source>
</evidence>
<dbReference type="EMBL" id="QQZK01000165">
    <property type="protein sequence ID" value="KAF5094911.1"/>
    <property type="molecule type" value="Genomic_DNA"/>
</dbReference>
<dbReference type="Gene3D" id="3.40.30.10">
    <property type="entry name" value="Glutaredoxin"/>
    <property type="match status" value="1"/>
</dbReference>
<dbReference type="GO" id="GO:0005737">
    <property type="term" value="C:cytoplasm"/>
    <property type="evidence" value="ECO:0007669"/>
    <property type="project" value="TreeGrafter"/>
</dbReference>
<evidence type="ECO:0000256" key="2">
    <source>
        <dbReference type="SAM" id="MobiDB-lite"/>
    </source>
</evidence>
<evidence type="ECO:0000256" key="1">
    <source>
        <dbReference type="ARBA" id="ARBA00009686"/>
    </source>
</evidence>
<evidence type="ECO:0000259" key="3">
    <source>
        <dbReference type="Pfam" id="PF02114"/>
    </source>
</evidence>
<organism evidence="4 6">
    <name type="scientific">Geotrichum candidum</name>
    <name type="common">Oospora lactis</name>
    <name type="synonym">Dipodascus geotrichum</name>
    <dbReference type="NCBI Taxonomy" id="1173061"/>
    <lineage>
        <taxon>Eukaryota</taxon>
        <taxon>Fungi</taxon>
        <taxon>Dikarya</taxon>
        <taxon>Ascomycota</taxon>
        <taxon>Saccharomycotina</taxon>
        <taxon>Dipodascomycetes</taxon>
        <taxon>Dipodascales</taxon>
        <taxon>Dipodascaceae</taxon>
        <taxon>Geotrichum</taxon>
    </lineage>
</organism>
<dbReference type="EMBL" id="CCBN010000002">
    <property type="protein sequence ID" value="CDO52029.1"/>
    <property type="molecule type" value="Genomic_DNA"/>
</dbReference>
<dbReference type="GO" id="GO:0006457">
    <property type="term" value="P:protein folding"/>
    <property type="evidence" value="ECO:0007669"/>
    <property type="project" value="TreeGrafter"/>
</dbReference>
<reference evidence="5" key="3">
    <citation type="submission" date="2020-01" db="EMBL/GenBank/DDBJ databases">
        <authorList>
            <person name="Perkins V."/>
            <person name="Lessard M.-H."/>
            <person name="Dugat-Bony E."/>
            <person name="Frenette M."/>
            <person name="Labrie S."/>
        </authorList>
    </citation>
    <scope>NUCLEOTIDE SEQUENCE</scope>
    <source>
        <strain evidence="5">LMA-70</strain>
    </source>
</reference>
<dbReference type="InterPro" id="IPR024253">
    <property type="entry name" value="Phosducin_thioredoxin-like_dom"/>
</dbReference>
<accession>A0A0J9X4A2</accession>
<dbReference type="InterPro" id="IPR051498">
    <property type="entry name" value="Phosducin-like_chap/apop_reg"/>
</dbReference>
<dbReference type="PANTHER" id="PTHR45809">
    <property type="entry name" value="VIRAL IAP-ASSOCIATED FACTOR HOMOLOG"/>
    <property type="match status" value="1"/>
</dbReference>
<name>A0A0J9X4A2_GEOCN</name>
<comment type="caution">
    <text evidence="4">The sequence shown here is derived from an EMBL/GenBank/DDBJ whole genome shotgun (WGS) entry which is preliminary data.</text>
</comment>
<dbReference type="OrthoDB" id="45518at2759"/>
<comment type="similarity">
    <text evidence="1">Belongs to the phosducin family.</text>
</comment>
<sequence>MNGMNGMNVEVDPNEDTEWNDILRAHGVIPERPPSPTAQLEAALEESIQKAHDNRLEDKTLEELDALEDEEDEAFLESYKFKRMAELQSLAQKEKFGSVQTISKSEYTDEVTNASKNGVYVFLHIMYTGVPQSKLLTGLFQRVAEKFRDIKFVQIDARQINENYQPANCPTILVYHNTNVVKQLVTLAQIGGNNTTIKDIEELLISVGAVKDSDRRLIKNEDNGFRPTYSSIRTSTLNNKHNESDDDDFYD</sequence>
<gene>
    <name evidence="4" type="ORF">BN980_GECA02s04806g</name>
    <name evidence="5" type="ORF">DV451_004868</name>
</gene>
<dbReference type="Proteomes" id="UP000750522">
    <property type="component" value="Unassembled WGS sequence"/>
</dbReference>
<proteinExistence type="inferred from homology"/>
<dbReference type="PANTHER" id="PTHR45809:SF3">
    <property type="entry name" value="VIRAL IAP-ASSOCIATED FACTOR HOMOLOG"/>
    <property type="match status" value="1"/>
</dbReference>
<dbReference type="CDD" id="cd02988">
    <property type="entry name" value="Phd_like_VIAF"/>
    <property type="match status" value="1"/>
</dbReference>
<feature type="compositionally biased region" description="Polar residues" evidence="2">
    <location>
        <begin position="229"/>
        <end position="239"/>
    </location>
</feature>
<evidence type="ECO:0000313" key="5">
    <source>
        <dbReference type="EMBL" id="KAF5094911.1"/>
    </source>
</evidence>
<dbReference type="Pfam" id="PF02114">
    <property type="entry name" value="Phosducin"/>
    <property type="match status" value="1"/>
</dbReference>
<evidence type="ECO:0000313" key="6">
    <source>
        <dbReference type="Proteomes" id="UP000242525"/>
    </source>
</evidence>
<dbReference type="InterPro" id="IPR036249">
    <property type="entry name" value="Thioredoxin-like_sf"/>
</dbReference>
<reference evidence="4 6" key="1">
    <citation type="submission" date="2014-03" db="EMBL/GenBank/DDBJ databases">
        <authorList>
            <person name="Casaregola S."/>
        </authorList>
    </citation>
    <scope>NUCLEOTIDE SEQUENCE [LARGE SCALE GENOMIC DNA]</scope>
    <source>
        <strain evidence="4 6">CLIB 918</strain>
    </source>
</reference>
<feature type="domain" description="Phosducin" evidence="3">
    <location>
        <begin position="40"/>
        <end position="214"/>
    </location>
</feature>